<accession>A0A0A9AHB9</accession>
<organism evidence="1">
    <name type="scientific">Arundo donax</name>
    <name type="common">Giant reed</name>
    <name type="synonym">Donax arundinaceus</name>
    <dbReference type="NCBI Taxonomy" id="35708"/>
    <lineage>
        <taxon>Eukaryota</taxon>
        <taxon>Viridiplantae</taxon>
        <taxon>Streptophyta</taxon>
        <taxon>Embryophyta</taxon>
        <taxon>Tracheophyta</taxon>
        <taxon>Spermatophyta</taxon>
        <taxon>Magnoliopsida</taxon>
        <taxon>Liliopsida</taxon>
        <taxon>Poales</taxon>
        <taxon>Poaceae</taxon>
        <taxon>PACMAD clade</taxon>
        <taxon>Arundinoideae</taxon>
        <taxon>Arundineae</taxon>
        <taxon>Arundo</taxon>
    </lineage>
</organism>
<sequence>MYRELYAHKINKMNYTVLARELS</sequence>
<protein>
    <submittedName>
        <fullName evidence="1">Uncharacterized protein</fullName>
    </submittedName>
</protein>
<proteinExistence type="predicted"/>
<name>A0A0A9AHB9_ARUDO</name>
<evidence type="ECO:0000313" key="1">
    <source>
        <dbReference type="EMBL" id="JAD50536.1"/>
    </source>
</evidence>
<dbReference type="EMBL" id="GBRH01247359">
    <property type="protein sequence ID" value="JAD50536.1"/>
    <property type="molecule type" value="Transcribed_RNA"/>
</dbReference>
<reference evidence="1" key="1">
    <citation type="submission" date="2014-09" db="EMBL/GenBank/DDBJ databases">
        <authorList>
            <person name="Magalhaes I.L.F."/>
            <person name="Oliveira U."/>
            <person name="Santos F.R."/>
            <person name="Vidigal T.H.D.A."/>
            <person name="Brescovit A.D."/>
            <person name="Santos A.J."/>
        </authorList>
    </citation>
    <scope>NUCLEOTIDE SEQUENCE</scope>
    <source>
        <tissue evidence="1">Shoot tissue taken approximately 20 cm above the soil surface</tissue>
    </source>
</reference>
<reference evidence="1" key="2">
    <citation type="journal article" date="2015" name="Data Brief">
        <title>Shoot transcriptome of the giant reed, Arundo donax.</title>
        <authorList>
            <person name="Barrero R.A."/>
            <person name="Guerrero F.D."/>
            <person name="Moolhuijzen P."/>
            <person name="Goolsby J.A."/>
            <person name="Tidwell J."/>
            <person name="Bellgard S.E."/>
            <person name="Bellgard M.I."/>
        </authorList>
    </citation>
    <scope>NUCLEOTIDE SEQUENCE</scope>
    <source>
        <tissue evidence="1">Shoot tissue taken approximately 20 cm above the soil surface</tissue>
    </source>
</reference>
<dbReference type="AlphaFoldDB" id="A0A0A9AHB9"/>